<sequence>MSSESPFWQRASFSTLPRWCMTIGCGGATSKYISTFKLRKRKGVSIKEPDLRDRRSHLVASPLIPTALLLVIRDGFAFFRSVHPKWTLKSVPPRADPDYAIRVLSWAFEEEEDGVKLKCRGGGKGGGKRHIYTNTQFPKHSWGLARAKKSLFPGTPNPWVGAKDHNLCAQLTPATRDTLGFFRRVLFSLSSPQPEHEAWEKDSAAQRK</sequence>
<proteinExistence type="predicted"/>
<comment type="caution">
    <text evidence="1">The sequence shown here is derived from an EMBL/GenBank/DDBJ whole genome shotgun (WGS) entry which is preliminary data.</text>
</comment>
<name>A0A3N0Z9G5_ANAGA</name>
<organism evidence="1 2">
    <name type="scientific">Anabarilius grahami</name>
    <name type="common">Kanglang fish</name>
    <name type="synonym">Barilius grahami</name>
    <dbReference type="NCBI Taxonomy" id="495550"/>
    <lineage>
        <taxon>Eukaryota</taxon>
        <taxon>Metazoa</taxon>
        <taxon>Chordata</taxon>
        <taxon>Craniata</taxon>
        <taxon>Vertebrata</taxon>
        <taxon>Euteleostomi</taxon>
        <taxon>Actinopterygii</taxon>
        <taxon>Neopterygii</taxon>
        <taxon>Teleostei</taxon>
        <taxon>Ostariophysi</taxon>
        <taxon>Cypriniformes</taxon>
        <taxon>Xenocyprididae</taxon>
        <taxon>Xenocypridinae</taxon>
        <taxon>Xenocypridinae incertae sedis</taxon>
        <taxon>Anabarilius</taxon>
    </lineage>
</organism>
<gene>
    <name evidence="1" type="ORF">DPX16_21089</name>
</gene>
<accession>A0A3N0Z9G5</accession>
<reference evidence="1 2" key="1">
    <citation type="submission" date="2018-10" db="EMBL/GenBank/DDBJ databases">
        <title>Genome assembly for a Yunnan-Guizhou Plateau 3E fish, Anabarilius grahami (Regan), and its evolutionary and genetic applications.</title>
        <authorList>
            <person name="Jiang W."/>
        </authorList>
    </citation>
    <scope>NUCLEOTIDE SEQUENCE [LARGE SCALE GENOMIC DNA]</scope>
    <source>
        <strain evidence="1">AG-KIZ</strain>
        <tissue evidence="1">Muscle</tissue>
    </source>
</reference>
<evidence type="ECO:0000313" key="2">
    <source>
        <dbReference type="Proteomes" id="UP000281406"/>
    </source>
</evidence>
<dbReference type="AlphaFoldDB" id="A0A3N0Z9G5"/>
<keyword evidence="2" id="KW-1185">Reference proteome</keyword>
<dbReference type="Proteomes" id="UP000281406">
    <property type="component" value="Unassembled WGS sequence"/>
</dbReference>
<dbReference type="EMBL" id="RJVU01002418">
    <property type="protein sequence ID" value="ROL55085.1"/>
    <property type="molecule type" value="Genomic_DNA"/>
</dbReference>
<protein>
    <submittedName>
        <fullName evidence="1">Uncharacterized protein</fullName>
    </submittedName>
</protein>
<evidence type="ECO:0000313" key="1">
    <source>
        <dbReference type="EMBL" id="ROL55085.1"/>
    </source>
</evidence>